<sequence>MNQRNKKWAFELKSIACIMASTLSMSAYADTDLTSANPSAITASGENGTFEGRTKAFDNDKYRKWLTFSASGWISYQFNQSERITSYTITSANDAPSRDPQDWQLQGSSDGINWQTLDVRNNQSFSARHQTKQFTVANPSAFKFVRLNVSANHGASILQVAEIEMFGSSIVTPPNELPISQNNSLNARQWQHFGPFNVANKVIATTTGSGDADLYMRLGSQPTTQTFDCSSTSPTANESCDLQGNNLYVSVYAYSNTSYTININEQITTPPNGEWKKPQVDFIDVDPQTQGSILFKRIISDPAAHMANKCVEVAKILYRDPVESNRFRNLRFELRAKDHWGNEFVAYKMGQDGSGEMTIVVSTTHLANLYRDNGNSDAAIRDEIDGILAHEVTHGYNNSPLTHDSYGDGKAFWAYTEGLADAVRIGEGLHKTRQPNVNDPKKWLGGYTTTGFFLHYVRVTHDPDFLFKFNKAAKDLGNYSWSFDAAFRSILGRGVDDMWQEYANFINNGGQLQY</sequence>
<dbReference type="Pfam" id="PF00754">
    <property type="entry name" value="F5_F8_type_C"/>
    <property type="match status" value="1"/>
</dbReference>
<dbReference type="Proteomes" id="UP000076643">
    <property type="component" value="Unassembled WGS sequence"/>
</dbReference>
<dbReference type="Pfam" id="PF04450">
    <property type="entry name" value="BSP"/>
    <property type="match status" value="1"/>
</dbReference>
<organism evidence="3 4">
    <name type="scientific">Pseudoalteromonas luteoviolacea DSM 6061</name>
    <dbReference type="NCBI Taxonomy" id="1365250"/>
    <lineage>
        <taxon>Bacteria</taxon>
        <taxon>Pseudomonadati</taxon>
        <taxon>Pseudomonadota</taxon>
        <taxon>Gammaproteobacteria</taxon>
        <taxon>Alteromonadales</taxon>
        <taxon>Pseudoalteromonadaceae</taxon>
        <taxon>Pseudoalteromonas</taxon>
    </lineage>
</organism>
<dbReference type="Gene3D" id="2.60.120.380">
    <property type="match status" value="1"/>
</dbReference>
<dbReference type="STRING" id="43657.S4054249_07970"/>
<feature type="signal peptide" evidence="1">
    <location>
        <begin position="1"/>
        <end position="29"/>
    </location>
</feature>
<evidence type="ECO:0000313" key="4">
    <source>
        <dbReference type="Proteomes" id="UP000076643"/>
    </source>
</evidence>
<dbReference type="PROSITE" id="PS50022">
    <property type="entry name" value="FA58C_3"/>
    <property type="match status" value="1"/>
</dbReference>
<feature type="domain" description="F5/8 type C" evidence="2">
    <location>
        <begin position="17"/>
        <end position="168"/>
    </location>
</feature>
<keyword evidence="4" id="KW-1185">Reference proteome</keyword>
<dbReference type="AlphaFoldDB" id="A0A166XVH8"/>
<dbReference type="PATRIC" id="fig|1365250.3.peg.1311"/>
<reference evidence="3 4" key="1">
    <citation type="submission" date="2013-07" db="EMBL/GenBank/DDBJ databases">
        <title>Comparative Genomic and Metabolomic Analysis of Twelve Strains of Pseudoalteromonas luteoviolacea.</title>
        <authorList>
            <person name="Vynne N.G."/>
            <person name="Mansson M."/>
            <person name="Gram L."/>
        </authorList>
    </citation>
    <scope>NUCLEOTIDE SEQUENCE [LARGE SCALE GENOMIC DNA]</scope>
    <source>
        <strain evidence="3 4">DSM 6061</strain>
    </source>
</reference>
<gene>
    <name evidence="3" type="ORF">N475_00815</name>
</gene>
<dbReference type="InterPro" id="IPR007541">
    <property type="entry name" value="Uncharacterised_BSP"/>
</dbReference>
<dbReference type="Gene3D" id="2.60.120.260">
    <property type="entry name" value="Galactose-binding domain-like"/>
    <property type="match status" value="1"/>
</dbReference>
<dbReference type="SUPFAM" id="SSF49785">
    <property type="entry name" value="Galactose-binding domain-like"/>
    <property type="match status" value="1"/>
</dbReference>
<dbReference type="PANTHER" id="PTHR33321:SF12">
    <property type="entry name" value="PLANT BASIC SECRETORY PROTEIN (BSP) FAMILY PROTEIN"/>
    <property type="match status" value="1"/>
</dbReference>
<proteinExistence type="predicted"/>
<dbReference type="EMBL" id="AUYB01000092">
    <property type="protein sequence ID" value="KZN40949.1"/>
    <property type="molecule type" value="Genomic_DNA"/>
</dbReference>
<accession>A0A166XVH8</accession>
<name>A0A166XVH8_9GAMM</name>
<evidence type="ECO:0000313" key="3">
    <source>
        <dbReference type="EMBL" id="KZN40949.1"/>
    </source>
</evidence>
<evidence type="ECO:0000259" key="2">
    <source>
        <dbReference type="PROSITE" id="PS50022"/>
    </source>
</evidence>
<dbReference type="InterPro" id="IPR000421">
    <property type="entry name" value="FA58C"/>
</dbReference>
<feature type="chain" id="PRO_5007882479" description="F5/8 type C domain-containing protein" evidence="1">
    <location>
        <begin position="30"/>
        <end position="514"/>
    </location>
</feature>
<keyword evidence="1" id="KW-0732">Signal</keyword>
<protein>
    <recommendedName>
        <fullName evidence="2">F5/8 type C domain-containing protein</fullName>
    </recommendedName>
</protein>
<comment type="caution">
    <text evidence="3">The sequence shown here is derived from an EMBL/GenBank/DDBJ whole genome shotgun (WGS) entry which is preliminary data.</text>
</comment>
<dbReference type="PANTHER" id="PTHR33321">
    <property type="match status" value="1"/>
</dbReference>
<dbReference type="RefSeq" id="WP_063364879.1">
    <property type="nucleotide sequence ID" value="NZ_AQHB01000023.1"/>
</dbReference>
<dbReference type="InterPro" id="IPR008979">
    <property type="entry name" value="Galactose-bd-like_sf"/>
</dbReference>
<evidence type="ECO:0000256" key="1">
    <source>
        <dbReference type="SAM" id="SignalP"/>
    </source>
</evidence>